<evidence type="ECO:0000313" key="4">
    <source>
        <dbReference type="EMBL" id="MRU15683.1"/>
    </source>
</evidence>
<keyword evidence="1 4" id="KW-0808">Transferase</keyword>
<dbReference type="InterPro" id="IPR018357">
    <property type="entry name" value="Hexapep_transf_CS"/>
</dbReference>
<protein>
    <submittedName>
        <fullName evidence="4">Acyltransferase</fullName>
    </submittedName>
</protein>
<dbReference type="Gene3D" id="2.160.10.10">
    <property type="entry name" value="Hexapeptide repeat proteins"/>
    <property type="match status" value="1"/>
</dbReference>
<name>A0A844D1F4_9RHOB</name>
<dbReference type="SUPFAM" id="SSF51161">
    <property type="entry name" value="Trimeric LpxA-like enzymes"/>
    <property type="match status" value="1"/>
</dbReference>
<dbReference type="GO" id="GO:0016746">
    <property type="term" value="F:acyltransferase activity"/>
    <property type="evidence" value="ECO:0007669"/>
    <property type="project" value="UniProtKB-KW"/>
</dbReference>
<dbReference type="CDD" id="cd04647">
    <property type="entry name" value="LbH_MAT_like"/>
    <property type="match status" value="1"/>
</dbReference>
<keyword evidence="2" id="KW-0677">Repeat</keyword>
<dbReference type="EMBL" id="SZWE01000001">
    <property type="protein sequence ID" value="MRU15683.1"/>
    <property type="molecule type" value="Genomic_DNA"/>
</dbReference>
<evidence type="ECO:0000256" key="1">
    <source>
        <dbReference type="ARBA" id="ARBA00022679"/>
    </source>
</evidence>
<dbReference type="Proteomes" id="UP000564704">
    <property type="component" value="Unassembled WGS sequence"/>
</dbReference>
<evidence type="ECO:0000256" key="2">
    <source>
        <dbReference type="ARBA" id="ARBA00022737"/>
    </source>
</evidence>
<keyword evidence="3 4" id="KW-0012">Acyltransferase</keyword>
<dbReference type="OrthoDB" id="7545269at2"/>
<comment type="caution">
    <text evidence="4">The sequence shown here is derived from an EMBL/GenBank/DDBJ whole genome shotgun (WGS) entry which is preliminary data.</text>
</comment>
<dbReference type="PROSITE" id="PS00101">
    <property type="entry name" value="HEXAPEP_TRANSFERASES"/>
    <property type="match status" value="1"/>
</dbReference>
<keyword evidence="5" id="KW-1185">Reference proteome</keyword>
<dbReference type="InterPro" id="IPR051159">
    <property type="entry name" value="Hexapeptide_acetyltransf"/>
</dbReference>
<evidence type="ECO:0000256" key="3">
    <source>
        <dbReference type="ARBA" id="ARBA00023315"/>
    </source>
</evidence>
<dbReference type="PANTHER" id="PTHR23416">
    <property type="entry name" value="SIALIC ACID SYNTHASE-RELATED"/>
    <property type="match status" value="1"/>
</dbReference>
<gene>
    <name evidence="4" type="ORF">FDP25_09600</name>
</gene>
<evidence type="ECO:0000313" key="5">
    <source>
        <dbReference type="Proteomes" id="UP000564704"/>
    </source>
</evidence>
<accession>A0A844D1F4</accession>
<reference evidence="4 5" key="1">
    <citation type="submission" date="2019-05" db="EMBL/GenBank/DDBJ databases">
        <title>Roseovarius bejariae sp. nov., a moderately halophylic bacterium isolated from a saline soil in Rambla Salada (Murcia).</title>
        <authorList>
            <person name="Castro D.J."/>
            <person name="Gomez-Altuve A."/>
            <person name="Reina J.C."/>
            <person name="Rodriguez M."/>
            <person name="Sampedro I."/>
            <person name="Llamas I."/>
            <person name="Martinez-Checa F."/>
        </authorList>
    </citation>
    <scope>NUCLEOTIDE SEQUENCE [LARGE SCALE GENOMIC DNA]</scope>
    <source>
        <strain evidence="4 5">A21</strain>
    </source>
</reference>
<sequence>MRGLLGAYLVWRSCAKRRWNKMRYLWIAKAFERAGKRGSFGRNIRFHGDLRIELGEQVAIRDGCQFGGNGTLRVGDRTAINAECILTALDSIEIGSDVMLAPRVYILDVDHRFTDRSIPISKQGYDVAPVTIGDGAWIGTGAVITKGVTIGEGAIVGANSVVTRDIPPFTIAAGLPARPIKKRPK</sequence>
<dbReference type="AlphaFoldDB" id="A0A844D1F4"/>
<dbReference type="InterPro" id="IPR011004">
    <property type="entry name" value="Trimer_LpxA-like_sf"/>
</dbReference>
<dbReference type="InterPro" id="IPR001451">
    <property type="entry name" value="Hexapep"/>
</dbReference>
<proteinExistence type="predicted"/>
<dbReference type="Pfam" id="PF00132">
    <property type="entry name" value="Hexapep"/>
    <property type="match status" value="1"/>
</dbReference>
<dbReference type="PANTHER" id="PTHR23416:SF78">
    <property type="entry name" value="LIPOPOLYSACCHARIDE BIOSYNTHESIS O-ACETYL TRANSFERASE WBBJ-RELATED"/>
    <property type="match status" value="1"/>
</dbReference>
<organism evidence="4 5">
    <name type="scientific">Roseovarius bejariae</name>
    <dbReference type="NCBI Taxonomy" id="2576383"/>
    <lineage>
        <taxon>Bacteria</taxon>
        <taxon>Pseudomonadati</taxon>
        <taxon>Pseudomonadota</taxon>
        <taxon>Alphaproteobacteria</taxon>
        <taxon>Rhodobacterales</taxon>
        <taxon>Roseobacteraceae</taxon>
        <taxon>Roseovarius</taxon>
    </lineage>
</organism>